<protein>
    <submittedName>
        <fullName evidence="1">Uncharacterized protein</fullName>
    </submittedName>
</protein>
<dbReference type="RefSeq" id="WP_377130530.1">
    <property type="nucleotide sequence ID" value="NZ_JBHUHN010000001.1"/>
</dbReference>
<name>A0ABW5XVC3_9SPHI</name>
<gene>
    <name evidence="1" type="ORF">ACFSYC_19445</name>
</gene>
<dbReference type="Proteomes" id="UP001597601">
    <property type="component" value="Unassembled WGS sequence"/>
</dbReference>
<reference evidence="2" key="1">
    <citation type="journal article" date="2019" name="Int. J. Syst. Evol. Microbiol.">
        <title>The Global Catalogue of Microorganisms (GCM) 10K type strain sequencing project: providing services to taxonomists for standard genome sequencing and annotation.</title>
        <authorList>
            <consortium name="The Broad Institute Genomics Platform"/>
            <consortium name="The Broad Institute Genome Sequencing Center for Infectious Disease"/>
            <person name="Wu L."/>
            <person name="Ma J."/>
        </authorList>
    </citation>
    <scope>NUCLEOTIDE SEQUENCE [LARGE SCALE GENOMIC DNA]</scope>
    <source>
        <strain evidence="2">KCTC 52232</strain>
    </source>
</reference>
<dbReference type="EMBL" id="JBHUON010000041">
    <property type="protein sequence ID" value="MFD2866880.1"/>
    <property type="molecule type" value="Genomic_DNA"/>
</dbReference>
<evidence type="ECO:0000313" key="1">
    <source>
        <dbReference type="EMBL" id="MFD2866880.1"/>
    </source>
</evidence>
<evidence type="ECO:0000313" key="2">
    <source>
        <dbReference type="Proteomes" id="UP001597601"/>
    </source>
</evidence>
<accession>A0ABW5XVC3</accession>
<organism evidence="1 2">
    <name type="scientific">Mucilaginibacter antarcticus</name>
    <dbReference type="NCBI Taxonomy" id="1855725"/>
    <lineage>
        <taxon>Bacteria</taxon>
        <taxon>Pseudomonadati</taxon>
        <taxon>Bacteroidota</taxon>
        <taxon>Sphingobacteriia</taxon>
        <taxon>Sphingobacteriales</taxon>
        <taxon>Sphingobacteriaceae</taxon>
        <taxon>Mucilaginibacter</taxon>
    </lineage>
</organism>
<sequence length="49" mass="5457">MNYIVIEMHGGAEYAIIVTDENGQNKVFEERQEAEAEAADCQDGIVIEL</sequence>
<comment type="caution">
    <text evidence="1">The sequence shown here is derived from an EMBL/GenBank/DDBJ whole genome shotgun (WGS) entry which is preliminary data.</text>
</comment>
<keyword evidence="2" id="KW-1185">Reference proteome</keyword>
<proteinExistence type="predicted"/>